<evidence type="ECO:0000313" key="3">
    <source>
        <dbReference type="EMBL" id="KAH6591233.1"/>
    </source>
</evidence>
<name>A0ABQ8F329_9FUNG</name>
<organism evidence="3 4">
    <name type="scientific">Batrachochytrium salamandrivorans</name>
    <dbReference type="NCBI Taxonomy" id="1357716"/>
    <lineage>
        <taxon>Eukaryota</taxon>
        <taxon>Fungi</taxon>
        <taxon>Fungi incertae sedis</taxon>
        <taxon>Chytridiomycota</taxon>
        <taxon>Chytridiomycota incertae sedis</taxon>
        <taxon>Chytridiomycetes</taxon>
        <taxon>Rhizophydiales</taxon>
        <taxon>Rhizophydiales incertae sedis</taxon>
        <taxon>Batrachochytrium</taxon>
    </lineage>
</organism>
<feature type="coiled-coil region" evidence="1">
    <location>
        <begin position="123"/>
        <end position="150"/>
    </location>
</feature>
<keyword evidence="2" id="KW-0732">Signal</keyword>
<keyword evidence="1" id="KW-0175">Coiled coil</keyword>
<comment type="caution">
    <text evidence="3">The sequence shown here is derived from an EMBL/GenBank/DDBJ whole genome shotgun (WGS) entry which is preliminary data.</text>
</comment>
<accession>A0ABQ8F329</accession>
<protein>
    <submittedName>
        <fullName evidence="3">Uncharacterized protein</fullName>
    </submittedName>
</protein>
<dbReference type="Proteomes" id="UP001648503">
    <property type="component" value="Unassembled WGS sequence"/>
</dbReference>
<evidence type="ECO:0000256" key="1">
    <source>
        <dbReference type="SAM" id="Coils"/>
    </source>
</evidence>
<dbReference type="EMBL" id="JAFCIX010000414">
    <property type="protein sequence ID" value="KAH6591233.1"/>
    <property type="molecule type" value="Genomic_DNA"/>
</dbReference>
<reference evidence="3 4" key="1">
    <citation type="submission" date="2021-02" db="EMBL/GenBank/DDBJ databases">
        <title>Variation within the Batrachochytrium salamandrivorans European outbreak.</title>
        <authorList>
            <person name="Kelly M."/>
            <person name="Pasmans F."/>
            <person name="Shea T.P."/>
            <person name="Munoz J.F."/>
            <person name="Carranza S."/>
            <person name="Cuomo C.A."/>
            <person name="Martel A."/>
        </authorList>
    </citation>
    <scope>NUCLEOTIDE SEQUENCE [LARGE SCALE GENOMIC DNA]</scope>
    <source>
        <strain evidence="3 4">AMFP18/2</strain>
    </source>
</reference>
<evidence type="ECO:0000256" key="2">
    <source>
        <dbReference type="SAM" id="SignalP"/>
    </source>
</evidence>
<feature type="signal peptide" evidence="2">
    <location>
        <begin position="1"/>
        <end position="18"/>
    </location>
</feature>
<sequence length="254" mass="29432">MKLASFAVIAFLAAMASAGDSETPGNPDYTAHQLEKRDIVDDMKKQLKEKVDQGMEDYRAILGEYWDMMHRGEELETRLFQARFVSEDSDYGPSGPILNGRHDMAQVLYESQYETCYEKHISMMKVKEKLQEARSELIMLNVNQQKLKEHNRIYPDDPWTVTASTHFNRKILIKQIDDACEDIDTVSVLEVETETQLDYVYGQLMTPGSDKNALRTHYIETNQMLMDAKDEAWMKNVMCEHMVLVDRRLFGART</sequence>
<feature type="chain" id="PRO_5045318324" evidence="2">
    <location>
        <begin position="19"/>
        <end position="254"/>
    </location>
</feature>
<proteinExistence type="predicted"/>
<evidence type="ECO:0000313" key="4">
    <source>
        <dbReference type="Proteomes" id="UP001648503"/>
    </source>
</evidence>
<keyword evidence="4" id="KW-1185">Reference proteome</keyword>
<gene>
    <name evidence="3" type="ORF">BASA50_008811</name>
</gene>